<gene>
    <name evidence="1" type="ORF">SAMN02745823_03356</name>
</gene>
<dbReference type="RefSeq" id="WP_073081562.1">
    <property type="nucleotide sequence ID" value="NZ_FQXV01000014.1"/>
</dbReference>
<keyword evidence="2" id="KW-1185">Reference proteome</keyword>
<evidence type="ECO:0000313" key="2">
    <source>
        <dbReference type="Proteomes" id="UP000183995"/>
    </source>
</evidence>
<proteinExistence type="predicted"/>
<dbReference type="SUPFAM" id="SSF159709">
    <property type="entry name" value="PhnH-like"/>
    <property type="match status" value="1"/>
</dbReference>
<sequence length="190" mass="20534">MKKIHDFDEVFDAQKMFRLVLTALSSPGKTVDIARFSGKMYGTRPAFLAVAMTLLDNEVSFDAGPDEALAGEIVSLTLAKRAPLDGADFIFVSGPADLRAAVENAKCGTLRDPHTSATIVMNIDDGRDAILRLSGPGIRDVIEIRTSPAVQAALELRDAQFYEYPQGIDFIFVSAAGGLFAVPRLTRREG</sequence>
<keyword evidence="1" id="KW-0456">Lyase</keyword>
<dbReference type="Proteomes" id="UP000183995">
    <property type="component" value="Unassembled WGS sequence"/>
</dbReference>
<dbReference type="OrthoDB" id="154477at2"/>
<dbReference type="NCBIfam" id="TIGR03292">
    <property type="entry name" value="PhnH_redo"/>
    <property type="match status" value="1"/>
</dbReference>
<protein>
    <submittedName>
        <fullName evidence="1">Phosphonate C-P lyase system protein PhnH</fullName>
    </submittedName>
</protein>
<dbReference type="GO" id="GO:0016829">
    <property type="term" value="F:lyase activity"/>
    <property type="evidence" value="ECO:0007669"/>
    <property type="project" value="UniProtKB-KW"/>
</dbReference>
<accession>A0A1M5Z8I0</accession>
<dbReference type="AlphaFoldDB" id="A0A1M5Z8I0"/>
<reference evidence="1 2" key="1">
    <citation type="submission" date="2016-11" db="EMBL/GenBank/DDBJ databases">
        <authorList>
            <person name="Jaros S."/>
            <person name="Januszkiewicz K."/>
            <person name="Wedrychowicz H."/>
        </authorList>
    </citation>
    <scope>NUCLEOTIDE SEQUENCE [LARGE SCALE GENOMIC DNA]</scope>
    <source>
        <strain evidence="1 2">DSM 10068</strain>
    </source>
</reference>
<dbReference type="EMBL" id="FQXV01000014">
    <property type="protein sequence ID" value="SHI20213.1"/>
    <property type="molecule type" value="Genomic_DNA"/>
</dbReference>
<dbReference type="STRING" id="1123282.SAMN02745823_03356"/>
<name>A0A1M5Z8I0_9FIRM</name>
<organism evidence="1 2">
    <name type="scientific">Sporobacter termitidis DSM 10068</name>
    <dbReference type="NCBI Taxonomy" id="1123282"/>
    <lineage>
        <taxon>Bacteria</taxon>
        <taxon>Bacillati</taxon>
        <taxon>Bacillota</taxon>
        <taxon>Clostridia</taxon>
        <taxon>Eubacteriales</taxon>
        <taxon>Oscillospiraceae</taxon>
        <taxon>Sporobacter</taxon>
    </lineage>
</organism>
<dbReference type="InterPro" id="IPR008772">
    <property type="entry name" value="Phosphonate_metab_PhnH"/>
</dbReference>
<evidence type="ECO:0000313" key="1">
    <source>
        <dbReference type="EMBL" id="SHI20213.1"/>
    </source>
</evidence>
<dbReference type="InterPro" id="IPR038058">
    <property type="entry name" value="PhnH-like_sp"/>
</dbReference>
<dbReference type="Pfam" id="PF05845">
    <property type="entry name" value="PhnH"/>
    <property type="match status" value="1"/>
</dbReference>
<dbReference type="Gene3D" id="3.40.50.11310">
    <property type="entry name" value="Bacterial phosphonate metabolism protein PhnH"/>
    <property type="match status" value="1"/>
</dbReference>
<dbReference type="GO" id="GO:0019634">
    <property type="term" value="P:organic phosphonate metabolic process"/>
    <property type="evidence" value="ECO:0007669"/>
    <property type="project" value="InterPro"/>
</dbReference>